<dbReference type="Proteomes" id="UP001164459">
    <property type="component" value="Chromosome"/>
</dbReference>
<dbReference type="RefSeq" id="WP_269034300.1">
    <property type="nucleotide sequence ID" value="NZ_CP114040.1"/>
</dbReference>
<gene>
    <name evidence="2" type="ORF">O0S08_37680</name>
</gene>
<evidence type="ECO:0000313" key="2">
    <source>
        <dbReference type="EMBL" id="WAS91947.1"/>
    </source>
</evidence>
<dbReference type="PANTHER" id="PTHR20883">
    <property type="entry name" value="PHYTANOYL-COA DIOXYGENASE DOMAIN CONTAINING 1"/>
    <property type="match status" value="1"/>
</dbReference>
<dbReference type="InterPro" id="IPR008775">
    <property type="entry name" value="Phytyl_CoA_dOase-like"/>
</dbReference>
<dbReference type="PANTHER" id="PTHR20883:SF48">
    <property type="entry name" value="ECTOINE DIOXYGENASE"/>
    <property type="match status" value="1"/>
</dbReference>
<dbReference type="Gene3D" id="2.60.120.620">
    <property type="entry name" value="q2cbj1_9rhob like domain"/>
    <property type="match status" value="1"/>
</dbReference>
<keyword evidence="2" id="KW-0223">Dioxygenase</keyword>
<protein>
    <submittedName>
        <fullName evidence="2">Phytanoyl-CoA dioxygenase family protein</fullName>
    </submittedName>
</protein>
<comment type="cofactor">
    <cofactor evidence="1">
        <name>Fe(2+)</name>
        <dbReference type="ChEBI" id="CHEBI:29033"/>
    </cofactor>
</comment>
<evidence type="ECO:0000256" key="1">
    <source>
        <dbReference type="ARBA" id="ARBA00001954"/>
    </source>
</evidence>
<dbReference type="EMBL" id="CP114040">
    <property type="protein sequence ID" value="WAS91947.1"/>
    <property type="molecule type" value="Genomic_DNA"/>
</dbReference>
<dbReference type="SUPFAM" id="SSF51197">
    <property type="entry name" value="Clavaminate synthase-like"/>
    <property type="match status" value="1"/>
</dbReference>
<organism evidence="2 3">
    <name type="scientific">Nannocystis punicea</name>
    <dbReference type="NCBI Taxonomy" id="2995304"/>
    <lineage>
        <taxon>Bacteria</taxon>
        <taxon>Pseudomonadati</taxon>
        <taxon>Myxococcota</taxon>
        <taxon>Polyangia</taxon>
        <taxon>Nannocystales</taxon>
        <taxon>Nannocystaceae</taxon>
        <taxon>Nannocystis</taxon>
    </lineage>
</organism>
<keyword evidence="3" id="KW-1185">Reference proteome</keyword>
<proteinExistence type="predicted"/>
<name>A0ABY7GY98_9BACT</name>
<evidence type="ECO:0000313" key="3">
    <source>
        <dbReference type="Proteomes" id="UP001164459"/>
    </source>
</evidence>
<dbReference type="Pfam" id="PF05721">
    <property type="entry name" value="PhyH"/>
    <property type="match status" value="1"/>
</dbReference>
<sequence>MELNPAQLESFAAAGYLVVGPLLPPERVERLRAALDELWNAWSAELGVSRAAYCRVVSQWTNLWESHPAFAEQLRDPVCTAMAANLIGCRRVRVFHDHVISKPPGQSSAVPWHQDYPYWPLQAPRAVSLWLALDDATPESGCMHFMPGAHREGECPAVDFLNDSKDWGPRRLAVRAVPVPAGWGIFHHCLSWHTTPANTSERPRRAYISIYMDADCTYDPAHSQWHPMNARVTVPPGGVFNDDNFPIVGEAP</sequence>
<reference evidence="2" key="1">
    <citation type="submission" date="2022-11" db="EMBL/GenBank/DDBJ databases">
        <title>Minimal conservation of predation-associated metabolite biosynthetic gene clusters underscores biosynthetic potential of Myxococcota including descriptions for ten novel species: Archangium lansinium sp. nov., Myxococcus landrumus sp. nov., Nannocystis bai.</title>
        <authorList>
            <person name="Ahearne A."/>
            <person name="Stevens C."/>
            <person name="Dowd S."/>
        </authorList>
    </citation>
    <scope>NUCLEOTIDE SEQUENCE</scope>
    <source>
        <strain evidence="2">Fl3</strain>
    </source>
</reference>
<accession>A0ABY7GY98</accession>
<keyword evidence="2" id="KW-0560">Oxidoreductase</keyword>
<dbReference type="GO" id="GO:0051213">
    <property type="term" value="F:dioxygenase activity"/>
    <property type="evidence" value="ECO:0007669"/>
    <property type="project" value="UniProtKB-KW"/>
</dbReference>